<dbReference type="AlphaFoldDB" id="A0A6N2L9G1"/>
<proteinExistence type="predicted"/>
<accession>A0A6N2L9G1</accession>
<gene>
    <name evidence="1" type="ORF">SVIM_LOCUS197171</name>
</gene>
<organism evidence="1">
    <name type="scientific">Salix viminalis</name>
    <name type="common">Common osier</name>
    <name type="synonym">Basket willow</name>
    <dbReference type="NCBI Taxonomy" id="40686"/>
    <lineage>
        <taxon>Eukaryota</taxon>
        <taxon>Viridiplantae</taxon>
        <taxon>Streptophyta</taxon>
        <taxon>Embryophyta</taxon>
        <taxon>Tracheophyta</taxon>
        <taxon>Spermatophyta</taxon>
        <taxon>Magnoliopsida</taxon>
        <taxon>eudicotyledons</taxon>
        <taxon>Gunneridae</taxon>
        <taxon>Pentapetalae</taxon>
        <taxon>rosids</taxon>
        <taxon>fabids</taxon>
        <taxon>Malpighiales</taxon>
        <taxon>Salicaceae</taxon>
        <taxon>Saliceae</taxon>
        <taxon>Salix</taxon>
    </lineage>
</organism>
<name>A0A6N2L9G1_SALVM</name>
<dbReference type="EMBL" id="CAADRP010001247">
    <property type="protein sequence ID" value="VFU37413.1"/>
    <property type="molecule type" value="Genomic_DNA"/>
</dbReference>
<protein>
    <submittedName>
        <fullName evidence="1">Uncharacterized protein</fullName>
    </submittedName>
</protein>
<sequence>MQSARWILNFDEGIFSPTFFFGLDAKSNVFSIFNSVGCCVDGCKIVEFWVDVALLNQLCVVLICGNSSRMPPENEEAILALHLAPLLETKFNPKKPNI</sequence>
<reference evidence="1" key="1">
    <citation type="submission" date="2019-03" db="EMBL/GenBank/DDBJ databases">
        <authorList>
            <person name="Mank J."/>
            <person name="Almeida P."/>
        </authorList>
    </citation>
    <scope>NUCLEOTIDE SEQUENCE</scope>
    <source>
        <strain evidence="1">78183</strain>
    </source>
</reference>
<evidence type="ECO:0000313" key="1">
    <source>
        <dbReference type="EMBL" id="VFU37413.1"/>
    </source>
</evidence>